<reference evidence="3" key="2">
    <citation type="submission" date="2020-09" db="EMBL/GenBank/DDBJ databases">
        <title>Reference genome assembly for Australian Ascochyta lentis isolate Al4.</title>
        <authorList>
            <person name="Lee R.C."/>
            <person name="Farfan-Caceres L.M."/>
            <person name="Debler J.W."/>
            <person name="Williams A.H."/>
            <person name="Henares B.M."/>
        </authorList>
    </citation>
    <scope>NUCLEOTIDE SEQUENCE</scope>
    <source>
        <strain evidence="3">Al4</strain>
    </source>
</reference>
<comment type="caution">
    <text evidence="3">The sequence shown here is derived from an EMBL/GenBank/DDBJ whole genome shotgun (WGS) entry which is preliminary data.</text>
</comment>
<protein>
    <submittedName>
        <fullName evidence="3">Uncharacterized protein</fullName>
    </submittedName>
</protein>
<evidence type="ECO:0000313" key="4">
    <source>
        <dbReference type="Proteomes" id="UP000651452"/>
    </source>
</evidence>
<keyword evidence="4" id="KW-1185">Reference proteome</keyword>
<gene>
    <name evidence="3" type="ORF">EKO04_001405</name>
</gene>
<dbReference type="Proteomes" id="UP000651452">
    <property type="component" value="Unassembled WGS sequence"/>
</dbReference>
<feature type="transmembrane region" description="Helical" evidence="2">
    <location>
        <begin position="120"/>
        <end position="140"/>
    </location>
</feature>
<keyword evidence="2" id="KW-1133">Transmembrane helix</keyword>
<dbReference type="EMBL" id="RZGK01000003">
    <property type="protein sequence ID" value="KAF9700392.1"/>
    <property type="molecule type" value="Genomic_DNA"/>
</dbReference>
<keyword evidence="2" id="KW-0472">Membrane</keyword>
<sequence>MHATKAFSAKELQDRKERNEDAIEMEAILALWDRQVEQAQNKRLVQRPSTPHRRQPNNSTLINNDTPIPTRPSALTITNDNTPLQAHPTIPDISSLLQRWDSLSWLDIVLELLAAERKEVAATIGATLTFSIVTILLLWAF</sequence>
<name>A0A8H7JCU2_9PLEO</name>
<proteinExistence type="predicted"/>
<feature type="region of interest" description="Disordered" evidence="1">
    <location>
        <begin position="42"/>
        <end position="72"/>
    </location>
</feature>
<evidence type="ECO:0000313" key="3">
    <source>
        <dbReference type="EMBL" id="KAF9700392.1"/>
    </source>
</evidence>
<reference evidence="3" key="1">
    <citation type="submission" date="2018-12" db="EMBL/GenBank/DDBJ databases">
        <authorList>
            <person name="Syme R.A."/>
            <person name="Farfan-Caceres L."/>
            <person name="Lichtenzveig J."/>
        </authorList>
    </citation>
    <scope>NUCLEOTIDE SEQUENCE</scope>
    <source>
        <strain evidence="3">Al4</strain>
    </source>
</reference>
<keyword evidence="2" id="KW-0812">Transmembrane</keyword>
<dbReference type="AlphaFoldDB" id="A0A8H7JCU2"/>
<feature type="compositionally biased region" description="Polar residues" evidence="1">
    <location>
        <begin position="56"/>
        <end position="72"/>
    </location>
</feature>
<accession>A0A8H7JCU2</accession>
<evidence type="ECO:0000256" key="2">
    <source>
        <dbReference type="SAM" id="Phobius"/>
    </source>
</evidence>
<evidence type="ECO:0000256" key="1">
    <source>
        <dbReference type="SAM" id="MobiDB-lite"/>
    </source>
</evidence>
<organism evidence="3 4">
    <name type="scientific">Ascochyta lentis</name>
    <dbReference type="NCBI Taxonomy" id="205686"/>
    <lineage>
        <taxon>Eukaryota</taxon>
        <taxon>Fungi</taxon>
        <taxon>Dikarya</taxon>
        <taxon>Ascomycota</taxon>
        <taxon>Pezizomycotina</taxon>
        <taxon>Dothideomycetes</taxon>
        <taxon>Pleosporomycetidae</taxon>
        <taxon>Pleosporales</taxon>
        <taxon>Pleosporineae</taxon>
        <taxon>Didymellaceae</taxon>
        <taxon>Ascochyta</taxon>
    </lineage>
</organism>